<accession>A0A915UAA3</accession>
<evidence type="ECO:0000313" key="2">
    <source>
        <dbReference type="Proteomes" id="UP001063350"/>
    </source>
</evidence>
<protein>
    <submittedName>
        <fullName evidence="1">Uncharacterized protein</fullName>
    </submittedName>
</protein>
<evidence type="ECO:0000313" key="1">
    <source>
        <dbReference type="EMBL" id="BCO09771.1"/>
    </source>
</evidence>
<proteinExistence type="predicted"/>
<organism evidence="1 2">
    <name type="scientific">Desulfolithobacter dissulfuricans</name>
    <dbReference type="NCBI Taxonomy" id="2795293"/>
    <lineage>
        <taxon>Bacteria</taxon>
        <taxon>Pseudomonadati</taxon>
        <taxon>Thermodesulfobacteriota</taxon>
        <taxon>Desulfobulbia</taxon>
        <taxon>Desulfobulbales</taxon>
        <taxon>Desulfobulbaceae</taxon>
        <taxon>Desulfolithobacter</taxon>
    </lineage>
</organism>
<keyword evidence="2" id="KW-1185">Reference proteome</keyword>
<dbReference type="Proteomes" id="UP001063350">
    <property type="component" value="Chromosome"/>
</dbReference>
<dbReference type="EMBL" id="AP024233">
    <property type="protein sequence ID" value="BCO09771.1"/>
    <property type="molecule type" value="Genomic_DNA"/>
</dbReference>
<dbReference type="RefSeq" id="WP_267926521.1">
    <property type="nucleotide sequence ID" value="NZ_AP024233.1"/>
</dbReference>
<name>A0A915UAA3_9BACT</name>
<gene>
    <name evidence="1" type="ORF">GF1_21470</name>
</gene>
<dbReference type="KEGG" id="ddu:GF1_21470"/>
<reference evidence="1" key="1">
    <citation type="submission" date="2020-12" db="EMBL/GenBank/DDBJ databases">
        <title>Desulfobium dissulfuricans gen. nov., sp. nov., a novel mesophilic, sulfate-reducing bacterium isolated from a deep-sea hydrothermal vent.</title>
        <authorList>
            <person name="Hashimoto Y."/>
            <person name="Tame A."/>
            <person name="Sawayama S."/>
            <person name="Miyazaki J."/>
            <person name="Takai K."/>
            <person name="Nakagawa S."/>
        </authorList>
    </citation>
    <scope>NUCLEOTIDE SEQUENCE</scope>
    <source>
        <strain evidence="1">GF1</strain>
    </source>
</reference>
<sequence>MATVITASFGQENTLKNIVDDLVNIGLPSEKFFVDAAAVQIKIICAPSVEKEIFEVIERHNPTTTQRHELKEQGEAKVITATYGSEDTLKNVVDDLINIGLPAEEVYADKKSKQVKVITGSAIEREIREVLSRHNPSEIC</sequence>
<dbReference type="AlphaFoldDB" id="A0A915UAA3"/>